<dbReference type="AlphaFoldDB" id="A0A0D3KT82"/>
<protein>
    <recommendedName>
        <fullName evidence="3">Amine oxidase domain-containing protein</fullName>
    </recommendedName>
</protein>
<dbReference type="GO" id="GO:0016116">
    <property type="term" value="P:carotenoid metabolic process"/>
    <property type="evidence" value="ECO:0007669"/>
    <property type="project" value="InterPro"/>
</dbReference>
<evidence type="ECO:0000313" key="2">
    <source>
        <dbReference type="Proteomes" id="UP000013827"/>
    </source>
</evidence>
<dbReference type="Gene3D" id="3.50.50.60">
    <property type="entry name" value="FAD/NAD(P)-binding domain"/>
    <property type="match status" value="1"/>
</dbReference>
<name>A0A0D3KT82_EMIH1</name>
<dbReference type="eggNOG" id="KOG4254">
    <property type="taxonomic scope" value="Eukaryota"/>
</dbReference>
<dbReference type="EnsemblProtists" id="EOD38967">
    <property type="protein sequence ID" value="EOD38967"/>
    <property type="gene ID" value="EMIHUDRAFT_251572"/>
</dbReference>
<proteinExistence type="predicted"/>
<dbReference type="SUPFAM" id="SSF51905">
    <property type="entry name" value="FAD/NAD(P)-binding domain"/>
    <property type="match status" value="1"/>
</dbReference>
<dbReference type="STRING" id="2903.R1DV46"/>
<keyword evidence="2" id="KW-1185">Reference proteome</keyword>
<dbReference type="GeneID" id="17284241"/>
<dbReference type="HOGENOM" id="CLU_1252645_0_0_1"/>
<dbReference type="Proteomes" id="UP000013827">
    <property type="component" value="Unassembled WGS sequence"/>
</dbReference>
<dbReference type="InterPro" id="IPR036188">
    <property type="entry name" value="FAD/NAD-bd_sf"/>
</dbReference>
<dbReference type="RefSeq" id="XP_005791396.1">
    <property type="nucleotide sequence ID" value="XM_005791339.1"/>
</dbReference>
<reference evidence="1" key="2">
    <citation type="submission" date="2024-10" db="UniProtKB">
        <authorList>
            <consortium name="EnsemblProtists"/>
        </authorList>
    </citation>
    <scope>IDENTIFICATION</scope>
</reference>
<dbReference type="KEGG" id="ehx:EMIHUDRAFT_251572"/>
<dbReference type="InterPro" id="IPR045892">
    <property type="entry name" value="CrtISO-like"/>
</dbReference>
<organism evidence="1 2">
    <name type="scientific">Emiliania huxleyi (strain CCMP1516)</name>
    <dbReference type="NCBI Taxonomy" id="280463"/>
    <lineage>
        <taxon>Eukaryota</taxon>
        <taxon>Haptista</taxon>
        <taxon>Haptophyta</taxon>
        <taxon>Prymnesiophyceae</taxon>
        <taxon>Isochrysidales</taxon>
        <taxon>Noelaerhabdaceae</taxon>
        <taxon>Emiliania</taxon>
    </lineage>
</organism>
<evidence type="ECO:0000313" key="1">
    <source>
        <dbReference type="EnsemblProtists" id="EOD38967"/>
    </source>
</evidence>
<accession>A0A0D3KT82</accession>
<evidence type="ECO:0008006" key="3">
    <source>
        <dbReference type="Google" id="ProtNLM"/>
    </source>
</evidence>
<reference evidence="2" key="1">
    <citation type="journal article" date="2013" name="Nature">
        <title>Pan genome of the phytoplankton Emiliania underpins its global distribution.</title>
        <authorList>
            <person name="Read B.A."/>
            <person name="Kegel J."/>
            <person name="Klute M.J."/>
            <person name="Kuo A."/>
            <person name="Lefebvre S.C."/>
            <person name="Maumus F."/>
            <person name="Mayer C."/>
            <person name="Miller J."/>
            <person name="Monier A."/>
            <person name="Salamov A."/>
            <person name="Young J."/>
            <person name="Aguilar M."/>
            <person name="Claverie J.M."/>
            <person name="Frickenhaus S."/>
            <person name="Gonzalez K."/>
            <person name="Herman E.K."/>
            <person name="Lin Y.C."/>
            <person name="Napier J."/>
            <person name="Ogata H."/>
            <person name="Sarno A.F."/>
            <person name="Shmutz J."/>
            <person name="Schroeder D."/>
            <person name="de Vargas C."/>
            <person name="Verret F."/>
            <person name="von Dassow P."/>
            <person name="Valentin K."/>
            <person name="Van de Peer Y."/>
            <person name="Wheeler G."/>
            <person name="Dacks J.B."/>
            <person name="Delwiche C.F."/>
            <person name="Dyhrman S.T."/>
            <person name="Glockner G."/>
            <person name="John U."/>
            <person name="Richards T."/>
            <person name="Worden A.Z."/>
            <person name="Zhang X."/>
            <person name="Grigoriev I.V."/>
            <person name="Allen A.E."/>
            <person name="Bidle K."/>
            <person name="Borodovsky M."/>
            <person name="Bowler C."/>
            <person name="Brownlee C."/>
            <person name="Cock J.M."/>
            <person name="Elias M."/>
            <person name="Gladyshev V.N."/>
            <person name="Groth M."/>
            <person name="Guda C."/>
            <person name="Hadaegh A."/>
            <person name="Iglesias-Rodriguez M.D."/>
            <person name="Jenkins J."/>
            <person name="Jones B.M."/>
            <person name="Lawson T."/>
            <person name="Leese F."/>
            <person name="Lindquist E."/>
            <person name="Lobanov A."/>
            <person name="Lomsadze A."/>
            <person name="Malik S.B."/>
            <person name="Marsh M.E."/>
            <person name="Mackinder L."/>
            <person name="Mock T."/>
            <person name="Mueller-Roeber B."/>
            <person name="Pagarete A."/>
            <person name="Parker M."/>
            <person name="Probert I."/>
            <person name="Quesneville H."/>
            <person name="Raines C."/>
            <person name="Rensing S.A."/>
            <person name="Riano-Pachon D.M."/>
            <person name="Richier S."/>
            <person name="Rokitta S."/>
            <person name="Shiraiwa Y."/>
            <person name="Soanes D.M."/>
            <person name="van der Giezen M."/>
            <person name="Wahlund T.M."/>
            <person name="Williams B."/>
            <person name="Wilson W."/>
            <person name="Wolfe G."/>
            <person name="Wurch L.L."/>
        </authorList>
    </citation>
    <scope>NUCLEOTIDE SEQUENCE</scope>
</reference>
<dbReference type="PANTHER" id="PTHR46313:SF3">
    <property type="entry name" value="PROLYCOPENE ISOMERASE, CHLOROPLASTIC"/>
    <property type="match status" value="1"/>
</dbReference>
<dbReference type="PaxDb" id="2903-EOD38967"/>
<sequence length="221" mass="23219">MLAAIAPCAGFLVAPAVQPWRGHAAAIAARMQLDIERKTGDNVEQIKDTKRDKVMTFSYDMSLDTGYEKPTYPGTGNGLGGEGLQDEYDVVVIGSGMGGLACGALSAEYGSRVAVIESHIKPGGSAHTFTRVHKGGKYSFEVGPSIFEGLNGPSLNPLRTILDMLGEAPLRTWAPGQGHAQTLSRCRPETSGTPAFGSSVPAAPLPTAAIFQPLPFDRPPP</sequence>
<dbReference type="PANTHER" id="PTHR46313">
    <property type="match status" value="1"/>
</dbReference>
<dbReference type="Pfam" id="PF13450">
    <property type="entry name" value="NAD_binding_8"/>
    <property type="match status" value="1"/>
</dbReference>